<dbReference type="PANTHER" id="PTHR11986">
    <property type="entry name" value="AMINOTRANSFERASE CLASS III"/>
    <property type="match status" value="1"/>
</dbReference>
<keyword evidence="3 6" id="KW-0808">Transferase</keyword>
<sequence length="406" mass="42529">MSDWQNDASRDLMSLGGRLALLTHGEGSHVWDDAGTRYLDFLGGIAVNCLGHAHPVFVDAVSRQAATLAHISNYFASPAQLELAARLKRLAGTGEQGRVFLTNSGTEANETAIKLARLHGTLPVQGRETGRTTILVLDGAFHGRTMGALSLTPKPIYRDPFQPAVPDVRTVQHSIESLEAAFDDTVAAIFIEPIQGEAGVVELPDGFLQRARELATAHDALLILDEVQTGSGRTGEWFAFQRFGVVPDAVTLAKSIGAGFPLGALVTFGTASDLFYPGTHNSTFGGNPLASAVANAVLGHIEDEDLLANVNVRGAELRAGVEGLPLVTGTRGAGLLIGITLSHPVAAAVREAAHSRGLIINAPTEDAIRIAPAYTIGDAEVAEFLDLFGQALGAVASTLTPTETPA</sequence>
<evidence type="ECO:0000313" key="7">
    <source>
        <dbReference type="Proteomes" id="UP000262172"/>
    </source>
</evidence>
<dbReference type="Gene3D" id="3.40.640.10">
    <property type="entry name" value="Type I PLP-dependent aspartate aminotransferase-like (Major domain)"/>
    <property type="match status" value="1"/>
</dbReference>
<dbReference type="PANTHER" id="PTHR11986:SF79">
    <property type="entry name" value="ACETYLORNITHINE AMINOTRANSFERASE, MITOCHONDRIAL"/>
    <property type="match status" value="1"/>
</dbReference>
<dbReference type="EMBL" id="QUAB01000047">
    <property type="protein sequence ID" value="REJ04399.1"/>
    <property type="molecule type" value="Genomic_DNA"/>
</dbReference>
<dbReference type="Pfam" id="PF00202">
    <property type="entry name" value="Aminotran_3"/>
    <property type="match status" value="1"/>
</dbReference>
<dbReference type="InterPro" id="IPR050103">
    <property type="entry name" value="Class-III_PLP-dep_AT"/>
</dbReference>
<organism evidence="6 7">
    <name type="scientific">Microbacterium bovistercoris</name>
    <dbReference type="NCBI Taxonomy" id="2293570"/>
    <lineage>
        <taxon>Bacteria</taxon>
        <taxon>Bacillati</taxon>
        <taxon>Actinomycetota</taxon>
        <taxon>Actinomycetes</taxon>
        <taxon>Micrococcales</taxon>
        <taxon>Microbacteriaceae</taxon>
        <taxon>Microbacterium</taxon>
    </lineage>
</organism>
<proteinExistence type="inferred from homology"/>
<comment type="similarity">
    <text evidence="5">Belongs to the class-III pyridoxal-phosphate-dependent aminotransferase family.</text>
</comment>
<dbReference type="OrthoDB" id="9801052at2"/>
<accession>A0A371NRU5</accession>
<keyword evidence="7" id="KW-1185">Reference proteome</keyword>
<dbReference type="InterPro" id="IPR015424">
    <property type="entry name" value="PyrdxlP-dep_Trfase"/>
</dbReference>
<dbReference type="AlphaFoldDB" id="A0A371NRU5"/>
<dbReference type="CDD" id="cd00610">
    <property type="entry name" value="OAT_like"/>
    <property type="match status" value="1"/>
</dbReference>
<comment type="caution">
    <text evidence="6">The sequence shown here is derived from an EMBL/GenBank/DDBJ whole genome shotgun (WGS) entry which is preliminary data.</text>
</comment>
<keyword evidence="2 6" id="KW-0032">Aminotransferase</keyword>
<evidence type="ECO:0000313" key="6">
    <source>
        <dbReference type="EMBL" id="REJ04399.1"/>
    </source>
</evidence>
<dbReference type="Gene3D" id="3.90.1150.10">
    <property type="entry name" value="Aspartate Aminotransferase, domain 1"/>
    <property type="match status" value="1"/>
</dbReference>
<name>A0A371NRU5_9MICO</name>
<dbReference type="EC" id="2.6.1.11" evidence="6"/>
<dbReference type="SUPFAM" id="SSF53383">
    <property type="entry name" value="PLP-dependent transferases"/>
    <property type="match status" value="1"/>
</dbReference>
<evidence type="ECO:0000256" key="5">
    <source>
        <dbReference type="RuleBase" id="RU003560"/>
    </source>
</evidence>
<evidence type="ECO:0000256" key="3">
    <source>
        <dbReference type="ARBA" id="ARBA00022679"/>
    </source>
</evidence>
<reference evidence="6 7" key="1">
    <citation type="submission" date="2018-08" db="EMBL/GenBank/DDBJ databases">
        <title>Isolation, diversity and antifungal activity of Actinobacteria from cow dung.</title>
        <authorList>
            <person name="Ling L."/>
        </authorList>
    </citation>
    <scope>NUCLEOTIDE SEQUENCE [LARGE SCALE GENOMIC DNA]</scope>
    <source>
        <strain evidence="6 7">NEAU-LLE</strain>
    </source>
</reference>
<dbReference type="InterPro" id="IPR015421">
    <property type="entry name" value="PyrdxlP-dep_Trfase_major"/>
</dbReference>
<dbReference type="InterPro" id="IPR015422">
    <property type="entry name" value="PyrdxlP-dep_Trfase_small"/>
</dbReference>
<dbReference type="InterPro" id="IPR005814">
    <property type="entry name" value="Aminotrans_3"/>
</dbReference>
<keyword evidence="4 5" id="KW-0663">Pyridoxal phosphate</keyword>
<dbReference type="GO" id="GO:0003992">
    <property type="term" value="F:N2-acetyl-L-ornithine:2-oxoglutarate 5-aminotransferase activity"/>
    <property type="evidence" value="ECO:0007669"/>
    <property type="project" value="UniProtKB-EC"/>
</dbReference>
<dbReference type="FunFam" id="3.40.640.10:FF:000004">
    <property type="entry name" value="Acetylornithine aminotransferase"/>
    <property type="match status" value="1"/>
</dbReference>
<dbReference type="NCBIfam" id="NF002874">
    <property type="entry name" value="PRK03244.1"/>
    <property type="match status" value="1"/>
</dbReference>
<evidence type="ECO:0000256" key="4">
    <source>
        <dbReference type="ARBA" id="ARBA00022898"/>
    </source>
</evidence>
<evidence type="ECO:0000256" key="1">
    <source>
        <dbReference type="ARBA" id="ARBA00001933"/>
    </source>
</evidence>
<dbReference type="GO" id="GO:0042802">
    <property type="term" value="F:identical protein binding"/>
    <property type="evidence" value="ECO:0007669"/>
    <property type="project" value="TreeGrafter"/>
</dbReference>
<dbReference type="Proteomes" id="UP000262172">
    <property type="component" value="Unassembled WGS sequence"/>
</dbReference>
<evidence type="ECO:0000256" key="2">
    <source>
        <dbReference type="ARBA" id="ARBA00022576"/>
    </source>
</evidence>
<gene>
    <name evidence="6" type="ORF">DY023_16020</name>
</gene>
<comment type="cofactor">
    <cofactor evidence="1">
        <name>pyridoxal 5'-phosphate</name>
        <dbReference type="ChEBI" id="CHEBI:597326"/>
    </cofactor>
</comment>
<dbReference type="PIRSF" id="PIRSF000521">
    <property type="entry name" value="Transaminase_4ab_Lys_Orn"/>
    <property type="match status" value="1"/>
</dbReference>
<dbReference type="GO" id="GO:0030170">
    <property type="term" value="F:pyridoxal phosphate binding"/>
    <property type="evidence" value="ECO:0007669"/>
    <property type="project" value="InterPro"/>
</dbReference>
<dbReference type="RefSeq" id="WP_116243342.1">
    <property type="nucleotide sequence ID" value="NZ_QUAB01000047.1"/>
</dbReference>
<protein>
    <submittedName>
        <fullName evidence="6">Acetylornithine transaminase</fullName>
        <ecNumber evidence="6">2.6.1.11</ecNumber>
    </submittedName>
</protein>